<protein>
    <submittedName>
        <fullName evidence="1">Uncharacterized protein</fullName>
    </submittedName>
</protein>
<dbReference type="Proteomes" id="UP000268535">
    <property type="component" value="Unassembled WGS sequence"/>
</dbReference>
<reference evidence="2" key="1">
    <citation type="journal article" date="2018" name="Nat. Microbiol.">
        <title>Leveraging single-cell genomics to expand the fungal tree of life.</title>
        <authorList>
            <person name="Ahrendt S.R."/>
            <person name="Quandt C.A."/>
            <person name="Ciobanu D."/>
            <person name="Clum A."/>
            <person name="Salamov A."/>
            <person name="Andreopoulos B."/>
            <person name="Cheng J.F."/>
            <person name="Woyke T."/>
            <person name="Pelin A."/>
            <person name="Henrissat B."/>
            <person name="Reynolds N.K."/>
            <person name="Benny G.L."/>
            <person name="Smith M.E."/>
            <person name="James T.Y."/>
            <person name="Grigoriev I.V."/>
        </authorList>
    </citation>
    <scope>NUCLEOTIDE SEQUENCE [LARGE SCALE GENOMIC DNA]</scope>
    <source>
        <strain evidence="2">ATCC 52028</strain>
    </source>
</reference>
<gene>
    <name evidence="1" type="ORF">CAUPRSCDRAFT_12891</name>
</gene>
<evidence type="ECO:0000313" key="2">
    <source>
        <dbReference type="Proteomes" id="UP000268535"/>
    </source>
</evidence>
<organism evidence="1 2">
    <name type="scientific">Caulochytrium protostelioides</name>
    <dbReference type="NCBI Taxonomy" id="1555241"/>
    <lineage>
        <taxon>Eukaryota</taxon>
        <taxon>Fungi</taxon>
        <taxon>Fungi incertae sedis</taxon>
        <taxon>Chytridiomycota</taxon>
        <taxon>Chytridiomycota incertae sedis</taxon>
        <taxon>Chytridiomycetes</taxon>
        <taxon>Caulochytriales</taxon>
        <taxon>Caulochytriaceae</taxon>
        <taxon>Caulochytrium</taxon>
    </lineage>
</organism>
<name>A0A4P9WT81_9FUNG</name>
<proteinExistence type="predicted"/>
<evidence type="ECO:0000313" key="1">
    <source>
        <dbReference type="EMBL" id="RKO95413.1"/>
    </source>
</evidence>
<dbReference type="EMBL" id="ML011843">
    <property type="protein sequence ID" value="RKO95413.1"/>
    <property type="molecule type" value="Genomic_DNA"/>
</dbReference>
<sequence length="100" mass="10591">MAWRAVTRAGQPAVRQALAATWAPAVLRLGPDRIGLGRSTLAVHAGRWLFAAGGARLFSRGPPADIALADVSPEWRAFVAQPFTFDQIPKGRRGVIGCSG</sequence>
<accession>A0A4P9WT81</accession>
<dbReference type="AlphaFoldDB" id="A0A4P9WT81"/>